<dbReference type="Proteomes" id="UP000034909">
    <property type="component" value="Unassembled WGS sequence"/>
</dbReference>
<evidence type="ECO:0000256" key="1">
    <source>
        <dbReference type="ARBA" id="ARBA00004651"/>
    </source>
</evidence>
<evidence type="ECO:0000256" key="6">
    <source>
        <dbReference type="ARBA" id="ARBA00023136"/>
    </source>
</evidence>
<dbReference type="InterPro" id="IPR032808">
    <property type="entry name" value="DoxX"/>
</dbReference>
<organism evidence="8 9">
    <name type="scientific">Candidatus Azambacteria bacterium GW2011_GWC2_45_7b</name>
    <dbReference type="NCBI Taxonomy" id="1618621"/>
    <lineage>
        <taxon>Bacteria</taxon>
        <taxon>Candidatus Azamiibacteriota</taxon>
    </lineage>
</organism>
<proteinExistence type="inferred from homology"/>
<evidence type="ECO:0000256" key="7">
    <source>
        <dbReference type="SAM" id="Phobius"/>
    </source>
</evidence>
<keyword evidence="5 7" id="KW-1133">Transmembrane helix</keyword>
<dbReference type="AlphaFoldDB" id="A0A837IG01"/>
<evidence type="ECO:0000313" key="9">
    <source>
        <dbReference type="Proteomes" id="UP000034909"/>
    </source>
</evidence>
<dbReference type="Pfam" id="PF07681">
    <property type="entry name" value="DoxX"/>
    <property type="match status" value="1"/>
</dbReference>
<protein>
    <recommendedName>
        <fullName evidence="10">DoxX family protein</fullName>
    </recommendedName>
</protein>
<name>A0A837IG01_9BACT</name>
<evidence type="ECO:0000256" key="2">
    <source>
        <dbReference type="ARBA" id="ARBA00006679"/>
    </source>
</evidence>
<dbReference type="PANTHER" id="PTHR33452:SF1">
    <property type="entry name" value="INNER MEMBRANE PROTEIN YPHA-RELATED"/>
    <property type="match status" value="1"/>
</dbReference>
<keyword evidence="4 7" id="KW-0812">Transmembrane</keyword>
<dbReference type="GO" id="GO:0005886">
    <property type="term" value="C:plasma membrane"/>
    <property type="evidence" value="ECO:0007669"/>
    <property type="project" value="UniProtKB-SubCell"/>
</dbReference>
<evidence type="ECO:0000256" key="4">
    <source>
        <dbReference type="ARBA" id="ARBA00022692"/>
    </source>
</evidence>
<keyword evidence="6 7" id="KW-0472">Membrane</keyword>
<evidence type="ECO:0008006" key="10">
    <source>
        <dbReference type="Google" id="ProtNLM"/>
    </source>
</evidence>
<feature type="transmembrane region" description="Helical" evidence="7">
    <location>
        <begin position="110"/>
        <end position="130"/>
    </location>
</feature>
<comment type="caution">
    <text evidence="8">The sequence shown here is derived from an EMBL/GenBank/DDBJ whole genome shotgun (WGS) entry which is preliminary data.</text>
</comment>
<keyword evidence="3" id="KW-1003">Cell membrane</keyword>
<feature type="transmembrane region" description="Helical" evidence="7">
    <location>
        <begin position="7"/>
        <end position="23"/>
    </location>
</feature>
<comment type="subcellular location">
    <subcellularLocation>
        <location evidence="1">Cell membrane</location>
        <topology evidence="1">Multi-pass membrane protein</topology>
    </subcellularLocation>
</comment>
<dbReference type="EMBL" id="LCLF01000035">
    <property type="protein sequence ID" value="KKU11992.1"/>
    <property type="molecule type" value="Genomic_DNA"/>
</dbReference>
<accession>A0A837IG01</accession>
<evidence type="ECO:0000313" key="8">
    <source>
        <dbReference type="EMBL" id="KKU11992.1"/>
    </source>
</evidence>
<reference evidence="8 9" key="1">
    <citation type="journal article" date="2015" name="Nature">
        <title>rRNA introns, odd ribosomes, and small enigmatic genomes across a large radiation of phyla.</title>
        <authorList>
            <person name="Brown C.T."/>
            <person name="Hug L.A."/>
            <person name="Thomas B.C."/>
            <person name="Sharon I."/>
            <person name="Castelle C.J."/>
            <person name="Singh A."/>
            <person name="Wilkins M.J."/>
            <person name="Williams K.H."/>
            <person name="Banfield J.F."/>
        </authorList>
    </citation>
    <scope>NUCLEOTIDE SEQUENCE [LARGE SCALE GENOMIC DNA]</scope>
</reference>
<feature type="transmembrane region" description="Helical" evidence="7">
    <location>
        <begin position="69"/>
        <end position="98"/>
    </location>
</feature>
<evidence type="ECO:0000256" key="3">
    <source>
        <dbReference type="ARBA" id="ARBA00022475"/>
    </source>
</evidence>
<comment type="similarity">
    <text evidence="2">Belongs to the DoxX family.</text>
</comment>
<dbReference type="InterPro" id="IPR051907">
    <property type="entry name" value="DoxX-like_oxidoreductase"/>
</dbReference>
<dbReference type="PANTHER" id="PTHR33452">
    <property type="entry name" value="OXIDOREDUCTASE CATD-RELATED"/>
    <property type="match status" value="1"/>
</dbReference>
<gene>
    <name evidence="8" type="ORF">UX18_C0035G0006</name>
</gene>
<sequence>MGKKISLFLLRVSMGILFLWAGYTKLIDPTWSAAGYISGSKIFAGFYSWLLQPNILPIINFLNEWGLTLIGLALIFGVFVRLASFFGIVLMMLYYLPIFPPAHGLVDEHIIYSLVFLVLMAFGSGEILTLNKWLQERLHPAWHKWID</sequence>
<evidence type="ECO:0000256" key="5">
    <source>
        <dbReference type="ARBA" id="ARBA00022989"/>
    </source>
</evidence>